<dbReference type="InterPro" id="IPR016193">
    <property type="entry name" value="Cytidine_deaminase-like"/>
</dbReference>
<dbReference type="RefSeq" id="WP_234991673.1">
    <property type="nucleotide sequence ID" value="NZ_FQYR01000002.1"/>
</dbReference>
<dbReference type="PANTHER" id="PTHR11086:SF18">
    <property type="entry name" value="DEOXYCYTIDYLATE DEAMINASE"/>
    <property type="match status" value="1"/>
</dbReference>
<evidence type="ECO:0000313" key="4">
    <source>
        <dbReference type="Proteomes" id="UP000184510"/>
    </source>
</evidence>
<evidence type="ECO:0000256" key="1">
    <source>
        <dbReference type="ARBA" id="ARBA00022801"/>
    </source>
</evidence>
<protein>
    <submittedName>
        <fullName evidence="3">dCMP deaminase</fullName>
    </submittedName>
</protein>
<gene>
    <name evidence="3" type="ORF">SAMN02745181_1143</name>
</gene>
<dbReference type="PANTHER" id="PTHR11086">
    <property type="entry name" value="DEOXYCYTIDYLATE DEAMINASE-RELATED"/>
    <property type="match status" value="1"/>
</dbReference>
<dbReference type="InterPro" id="IPR002125">
    <property type="entry name" value="CMP_dCMP_dom"/>
</dbReference>
<dbReference type="STRING" id="1123071.SAMN02745181_1143"/>
<evidence type="ECO:0000313" key="3">
    <source>
        <dbReference type="EMBL" id="SHI89741.1"/>
    </source>
</evidence>
<evidence type="ECO:0000259" key="2">
    <source>
        <dbReference type="PROSITE" id="PS51747"/>
    </source>
</evidence>
<dbReference type="GO" id="GO:0005737">
    <property type="term" value="C:cytoplasm"/>
    <property type="evidence" value="ECO:0007669"/>
    <property type="project" value="TreeGrafter"/>
</dbReference>
<dbReference type="InParanoid" id="A0A1M6EWJ5"/>
<feature type="domain" description="CMP/dCMP-type deaminase" evidence="2">
    <location>
        <begin position="24"/>
        <end position="146"/>
    </location>
</feature>
<organism evidence="3 4">
    <name type="scientific">Rubritalea squalenifaciens DSM 18772</name>
    <dbReference type="NCBI Taxonomy" id="1123071"/>
    <lineage>
        <taxon>Bacteria</taxon>
        <taxon>Pseudomonadati</taxon>
        <taxon>Verrucomicrobiota</taxon>
        <taxon>Verrucomicrobiia</taxon>
        <taxon>Verrucomicrobiales</taxon>
        <taxon>Rubritaleaceae</taxon>
        <taxon>Rubritalea</taxon>
    </lineage>
</organism>
<name>A0A1M6EWJ5_9BACT</name>
<proteinExistence type="predicted"/>
<sequence>MKYSGVDAWAKDVSEMDMSKERLSIPQYAMALAHVASLRSEDPYRKVGAAALDFDNRVVGTAYNGLAPGFDAPEGFWDDRDKRQKFMLHAEVNLCSLFKRGEVRVIATTTMPCTACMQTLCAYGVEEIYYRDVYKQSDAPEIAKIYGIKLEQVADYPLHASGE</sequence>
<keyword evidence="4" id="KW-1185">Reference proteome</keyword>
<dbReference type="Gene3D" id="3.40.140.10">
    <property type="entry name" value="Cytidine Deaminase, domain 2"/>
    <property type="match status" value="1"/>
</dbReference>
<accession>A0A1M6EWJ5</accession>
<dbReference type="GO" id="GO:0004132">
    <property type="term" value="F:dCMP deaminase activity"/>
    <property type="evidence" value="ECO:0007669"/>
    <property type="project" value="TreeGrafter"/>
</dbReference>
<dbReference type="EMBL" id="FQYR01000002">
    <property type="protein sequence ID" value="SHI89741.1"/>
    <property type="molecule type" value="Genomic_DNA"/>
</dbReference>
<reference evidence="3 4" key="1">
    <citation type="submission" date="2016-11" db="EMBL/GenBank/DDBJ databases">
        <authorList>
            <person name="Jaros S."/>
            <person name="Januszkiewicz K."/>
            <person name="Wedrychowicz H."/>
        </authorList>
    </citation>
    <scope>NUCLEOTIDE SEQUENCE [LARGE SCALE GENOMIC DNA]</scope>
    <source>
        <strain evidence="3 4">DSM 18772</strain>
    </source>
</reference>
<dbReference type="AlphaFoldDB" id="A0A1M6EWJ5"/>
<dbReference type="InterPro" id="IPR015517">
    <property type="entry name" value="dCMP_deaminase-rel"/>
</dbReference>
<dbReference type="SUPFAM" id="SSF53927">
    <property type="entry name" value="Cytidine deaminase-like"/>
    <property type="match status" value="1"/>
</dbReference>
<keyword evidence="1" id="KW-0378">Hydrolase</keyword>
<dbReference type="Proteomes" id="UP000184510">
    <property type="component" value="Unassembled WGS sequence"/>
</dbReference>
<dbReference type="Pfam" id="PF00383">
    <property type="entry name" value="dCMP_cyt_deam_1"/>
    <property type="match status" value="1"/>
</dbReference>
<dbReference type="PROSITE" id="PS51747">
    <property type="entry name" value="CYT_DCMP_DEAMINASES_2"/>
    <property type="match status" value="1"/>
</dbReference>